<name>A0A8S5M649_9CAUD</name>
<dbReference type="EMBL" id="BK014826">
    <property type="protein sequence ID" value="DAD77499.1"/>
    <property type="molecule type" value="Genomic_DNA"/>
</dbReference>
<sequence>MFIIGKLKNTFSPGMLALTDVGTVTNNGGTLRIDVARNLYYEYDFVKNEWKVVNGISVKHIAKNFEIDLNFDNIRVLDNTFFDLVARDNYSLMTDYEKGQYIDSYYRRRREIKCYPIINRGKLWYDLLTEARYSQLEDWYHDWLDVTETHKEPDDLYWFNEKLKKPEEIIL</sequence>
<evidence type="ECO:0000313" key="1">
    <source>
        <dbReference type="EMBL" id="DAD77499.1"/>
    </source>
</evidence>
<organism evidence="1">
    <name type="scientific">Podoviridae sp. ctaNW81</name>
    <dbReference type="NCBI Taxonomy" id="2826562"/>
    <lineage>
        <taxon>Viruses</taxon>
        <taxon>Duplodnaviria</taxon>
        <taxon>Heunggongvirae</taxon>
        <taxon>Uroviricota</taxon>
        <taxon>Caudoviricetes</taxon>
    </lineage>
</organism>
<reference evidence="1" key="1">
    <citation type="journal article" date="2021" name="Proc. Natl. Acad. Sci. U.S.A.">
        <title>A Catalog of Tens of Thousands of Viruses from Human Metagenomes Reveals Hidden Associations with Chronic Diseases.</title>
        <authorList>
            <person name="Tisza M.J."/>
            <person name="Buck C.B."/>
        </authorList>
    </citation>
    <scope>NUCLEOTIDE SEQUENCE</scope>
    <source>
        <strain evidence="1">CtaNW81</strain>
    </source>
</reference>
<accession>A0A8S5M649</accession>
<proteinExistence type="predicted"/>
<protein>
    <submittedName>
        <fullName evidence="1">Uncharacterized protein</fullName>
    </submittedName>
</protein>